<keyword evidence="1" id="KW-0472">Membrane</keyword>
<accession>W9Q4Y3</accession>
<dbReference type="AlphaFoldDB" id="W9Q4Y3"/>
<gene>
    <name evidence="2" type="ORF">FOVG_00779</name>
</gene>
<evidence type="ECO:0000313" key="2">
    <source>
        <dbReference type="EMBL" id="EXA52523.1"/>
    </source>
</evidence>
<dbReference type="EMBL" id="JH650968">
    <property type="protein sequence ID" value="EXA52523.1"/>
    <property type="molecule type" value="Genomic_DNA"/>
</dbReference>
<evidence type="ECO:0000256" key="1">
    <source>
        <dbReference type="SAM" id="Phobius"/>
    </source>
</evidence>
<keyword evidence="1" id="KW-0812">Transmembrane</keyword>
<dbReference type="Proteomes" id="UP000030751">
    <property type="component" value="Unassembled WGS sequence"/>
</dbReference>
<protein>
    <submittedName>
        <fullName evidence="2">Uncharacterized protein</fullName>
    </submittedName>
</protein>
<sequence length="289" mass="33169">MVMRKRPKTVFELLRHFCVETIYQSTHSAHQCKTLTVTELDNLISGTAWLSSCVRGRIPMVHLPPSLGRKCFRECAIYLMVVRIVMFSTRLQLFENLLPTSILLTATLLLNMPTRVTPRTDSQLHPSSFTMSLRSQVEQPTSCDVYATLHTEPSSIQVLILLGDLDLILLVFSGLVPNSIFHNSAIAIISFVSNTIWPFGHSSHFLTKALFITTKRDVVRCIFWGMARGLLKVYYCSFWSVCGVFFPKGTVRHCLFFFFIPPLFITAYIIRSWSRRLQKQWPLWSKCIP</sequence>
<reference evidence="2" key="2">
    <citation type="submission" date="2012-05" db="EMBL/GenBank/DDBJ databases">
        <title>Annotation of the Genome Sequence of Fusarium oxysporum HDV247.</title>
        <authorList>
            <consortium name="The Broad Institute Genomics Platform"/>
            <person name="Ma L.-J."/>
            <person name="Corby-Kistler H."/>
            <person name="Broz K."/>
            <person name="Gale L.R."/>
            <person name="Jonkers W."/>
            <person name="O'Donnell K."/>
            <person name="Ploetz R."/>
            <person name="Steinberg C."/>
            <person name="Schwartz D.C."/>
            <person name="VanEtten H."/>
            <person name="Zhou S."/>
            <person name="Young S.K."/>
            <person name="Zeng Q."/>
            <person name="Gargeya S."/>
            <person name="Fitzgerald M."/>
            <person name="Abouelleil A."/>
            <person name="Alvarado L."/>
            <person name="Chapman S.B."/>
            <person name="Gainer-Dewar J."/>
            <person name="Goldberg J."/>
            <person name="Griggs A."/>
            <person name="Gujja S."/>
            <person name="Hansen M."/>
            <person name="Howarth C."/>
            <person name="Imamovic A."/>
            <person name="Ireland A."/>
            <person name="Larimer J."/>
            <person name="McCowan C."/>
            <person name="Murphy C."/>
            <person name="Pearson M."/>
            <person name="Poon T.W."/>
            <person name="Priest M."/>
            <person name="Roberts A."/>
            <person name="Saif S."/>
            <person name="Shea T."/>
            <person name="Sykes S."/>
            <person name="Wortman J."/>
            <person name="Nusbaum C."/>
            <person name="Birren B."/>
        </authorList>
    </citation>
    <scope>NUCLEOTIDE SEQUENCE</scope>
    <source>
        <strain evidence="2">HDV247</strain>
    </source>
</reference>
<dbReference type="HOGENOM" id="CLU_963263_0_0_1"/>
<name>W9Q4Y3_FUSOX</name>
<keyword evidence="1" id="KW-1133">Transmembrane helix</keyword>
<feature type="transmembrane region" description="Helical" evidence="1">
    <location>
        <begin position="252"/>
        <end position="270"/>
    </location>
</feature>
<organism evidence="2">
    <name type="scientific">Fusarium oxysporum f. sp. pisi HDV247</name>
    <dbReference type="NCBI Taxonomy" id="1080344"/>
    <lineage>
        <taxon>Eukaryota</taxon>
        <taxon>Fungi</taxon>
        <taxon>Dikarya</taxon>
        <taxon>Ascomycota</taxon>
        <taxon>Pezizomycotina</taxon>
        <taxon>Sordariomycetes</taxon>
        <taxon>Hypocreomycetidae</taxon>
        <taxon>Hypocreales</taxon>
        <taxon>Nectriaceae</taxon>
        <taxon>Fusarium</taxon>
        <taxon>Fusarium oxysporum species complex</taxon>
    </lineage>
</organism>
<reference evidence="2" key="1">
    <citation type="submission" date="2011-10" db="EMBL/GenBank/DDBJ databases">
        <title>The Genome Sequence of Fusarium oxysporum HDV247.</title>
        <authorList>
            <consortium name="The Broad Institute Genome Sequencing Platform"/>
            <person name="Ma L.-J."/>
            <person name="Gale L.R."/>
            <person name="Schwartz D.C."/>
            <person name="Zhou S."/>
            <person name="Corby-Kistler H."/>
            <person name="Young S.K."/>
            <person name="Zeng Q."/>
            <person name="Gargeya S."/>
            <person name="Fitzgerald M."/>
            <person name="Haas B."/>
            <person name="Abouelleil A."/>
            <person name="Alvarado L."/>
            <person name="Arachchi H.M."/>
            <person name="Berlin A."/>
            <person name="Brown A."/>
            <person name="Chapman S.B."/>
            <person name="Chen Z."/>
            <person name="Dunbar C."/>
            <person name="Freedman E."/>
            <person name="Gearin G."/>
            <person name="Goldberg J."/>
            <person name="Griggs A."/>
            <person name="Gujja S."/>
            <person name="Heiman D."/>
            <person name="Howarth C."/>
            <person name="Larson L."/>
            <person name="Lui A."/>
            <person name="MacDonald P.J.P."/>
            <person name="Montmayeur A."/>
            <person name="Murphy C."/>
            <person name="Neiman D."/>
            <person name="Pearson M."/>
            <person name="Priest M."/>
            <person name="Roberts A."/>
            <person name="Saif S."/>
            <person name="Shea T."/>
            <person name="Shenoy N."/>
            <person name="Sisk P."/>
            <person name="Stolte C."/>
            <person name="Sykes S."/>
            <person name="Wortman J."/>
            <person name="Nusbaum C."/>
            <person name="Birren B."/>
        </authorList>
    </citation>
    <scope>NUCLEOTIDE SEQUENCE [LARGE SCALE GENOMIC DNA]</scope>
    <source>
        <strain evidence="2">HDV247</strain>
    </source>
</reference>
<feature type="transmembrane region" description="Helical" evidence="1">
    <location>
        <begin position="221"/>
        <end position="246"/>
    </location>
</feature>
<proteinExistence type="predicted"/>